<sequence length="247" mass="26679">WQGLGSAARGCCGQPLANRAALTDRRAQGFVSWCCLSLSAGTCSDCVLVDCNMGPVPMSCPPPACWLLEEDKQYQNKHKDICQNSGLSCCKDVNFQISEASTNAKFIYSTGNTAHKLTEVLAGQSTSKPSSDPPQSSTSLAPSSNSEKAIAWKDLRPKGKGRYHPLTSKTLPKPSKNKKIVGFPSPTRGRLSTSPQALKDTLSYDLPVTCAHCNIFLPLPTLQKHEVRGDVLDSASYMLEQRATPAY</sequence>
<dbReference type="AlphaFoldDB" id="A0A8C3CZZ3"/>
<evidence type="ECO:0000256" key="1">
    <source>
        <dbReference type="SAM" id="MobiDB-lite"/>
    </source>
</evidence>
<accession>A0A8C3CZZ3</accession>
<dbReference type="GO" id="GO:0006915">
    <property type="term" value="P:apoptotic process"/>
    <property type="evidence" value="ECO:0007669"/>
    <property type="project" value="InterPro"/>
</dbReference>
<name>A0A8C3CZZ3_CAIMO</name>
<protein>
    <recommendedName>
        <fullName evidence="2">XIAP-associated factor 1 C-terminal domain-containing protein</fullName>
    </recommendedName>
</protein>
<dbReference type="Proteomes" id="UP000694556">
    <property type="component" value="Chromosome 20"/>
</dbReference>
<feature type="region of interest" description="Disordered" evidence="1">
    <location>
        <begin position="123"/>
        <end position="194"/>
    </location>
</feature>
<proteinExistence type="predicted"/>
<reference evidence="3" key="1">
    <citation type="submission" date="2018-09" db="EMBL/GenBank/DDBJ databases">
        <title>Common duck and Muscovy duck high density SNP chip.</title>
        <authorList>
            <person name="Vignal A."/>
            <person name="Thebault N."/>
            <person name="Warren W.C."/>
        </authorList>
    </citation>
    <scope>NUCLEOTIDE SEQUENCE [LARGE SCALE GENOMIC DNA]</scope>
</reference>
<feature type="compositionally biased region" description="Polar residues" evidence="1">
    <location>
        <begin position="123"/>
        <end position="147"/>
    </location>
</feature>
<evidence type="ECO:0000313" key="4">
    <source>
        <dbReference type="Proteomes" id="UP000694556"/>
    </source>
</evidence>
<dbReference type="Ensembl" id="ENSCMMT00000028490.1">
    <property type="protein sequence ID" value="ENSCMMP00000026055.1"/>
    <property type="gene ID" value="ENSCMMG00000016090.1"/>
</dbReference>
<reference evidence="3" key="2">
    <citation type="submission" date="2025-08" db="UniProtKB">
        <authorList>
            <consortium name="Ensembl"/>
        </authorList>
    </citation>
    <scope>IDENTIFICATION</scope>
</reference>
<reference evidence="3" key="3">
    <citation type="submission" date="2025-09" db="UniProtKB">
        <authorList>
            <consortium name="Ensembl"/>
        </authorList>
    </citation>
    <scope>IDENTIFICATION</scope>
</reference>
<feature type="domain" description="XIAP-associated factor 1 C-terminal" evidence="2">
    <location>
        <begin position="192"/>
        <end position="232"/>
    </location>
</feature>
<keyword evidence="4" id="KW-1185">Reference proteome</keyword>
<dbReference type="Gene3D" id="6.10.250.1730">
    <property type="match status" value="1"/>
</dbReference>
<dbReference type="Pfam" id="PF18608">
    <property type="entry name" value="XAF1_C"/>
    <property type="match status" value="1"/>
</dbReference>
<evidence type="ECO:0000259" key="2">
    <source>
        <dbReference type="Pfam" id="PF18608"/>
    </source>
</evidence>
<organism evidence="3 4">
    <name type="scientific">Cairina moschata</name>
    <name type="common">Muscovy duck</name>
    <dbReference type="NCBI Taxonomy" id="8855"/>
    <lineage>
        <taxon>Eukaryota</taxon>
        <taxon>Metazoa</taxon>
        <taxon>Chordata</taxon>
        <taxon>Craniata</taxon>
        <taxon>Vertebrata</taxon>
        <taxon>Euteleostomi</taxon>
        <taxon>Archelosauria</taxon>
        <taxon>Archosauria</taxon>
        <taxon>Dinosauria</taxon>
        <taxon>Saurischia</taxon>
        <taxon>Theropoda</taxon>
        <taxon>Coelurosauria</taxon>
        <taxon>Aves</taxon>
        <taxon>Neognathae</taxon>
        <taxon>Galloanserae</taxon>
        <taxon>Anseriformes</taxon>
        <taxon>Anatidae</taxon>
        <taxon>Anatinae</taxon>
        <taxon>Cairina</taxon>
    </lineage>
</organism>
<dbReference type="InterPro" id="IPR031220">
    <property type="entry name" value="XAF1_C_sf"/>
</dbReference>
<dbReference type="InterPro" id="IPR041386">
    <property type="entry name" value="XAF1_C"/>
</dbReference>
<evidence type="ECO:0000313" key="3">
    <source>
        <dbReference type="Ensembl" id="ENSCMMP00000026055.1"/>
    </source>
</evidence>